<evidence type="ECO:0000256" key="1">
    <source>
        <dbReference type="SAM" id="MobiDB-lite"/>
    </source>
</evidence>
<keyword evidence="2" id="KW-0812">Transmembrane</keyword>
<dbReference type="EMBL" id="BAABJV010000024">
    <property type="protein sequence ID" value="GAA4794725.1"/>
    <property type="molecule type" value="Genomic_DNA"/>
</dbReference>
<keyword evidence="2" id="KW-0472">Membrane</keyword>
<dbReference type="Proteomes" id="UP001501147">
    <property type="component" value="Unassembled WGS sequence"/>
</dbReference>
<organism evidence="3 4">
    <name type="scientific">Streptomyces sanyensis</name>
    <dbReference type="NCBI Taxonomy" id="568869"/>
    <lineage>
        <taxon>Bacteria</taxon>
        <taxon>Bacillati</taxon>
        <taxon>Actinomycetota</taxon>
        <taxon>Actinomycetes</taxon>
        <taxon>Kitasatosporales</taxon>
        <taxon>Streptomycetaceae</taxon>
        <taxon>Streptomyces</taxon>
    </lineage>
</organism>
<comment type="caution">
    <text evidence="3">The sequence shown here is derived from an EMBL/GenBank/DDBJ whole genome shotgun (WGS) entry which is preliminary data.</text>
</comment>
<feature type="compositionally biased region" description="Pro residues" evidence="1">
    <location>
        <begin position="162"/>
        <end position="176"/>
    </location>
</feature>
<proteinExistence type="predicted"/>
<gene>
    <name evidence="3" type="ORF">GCM10023329_54150</name>
</gene>
<evidence type="ECO:0000256" key="2">
    <source>
        <dbReference type="SAM" id="Phobius"/>
    </source>
</evidence>
<accession>A0ABP9BF86</accession>
<evidence type="ECO:0000313" key="4">
    <source>
        <dbReference type="Proteomes" id="UP001501147"/>
    </source>
</evidence>
<reference evidence="4" key="1">
    <citation type="journal article" date="2019" name="Int. J. Syst. Evol. Microbiol.">
        <title>The Global Catalogue of Microorganisms (GCM) 10K type strain sequencing project: providing services to taxonomists for standard genome sequencing and annotation.</title>
        <authorList>
            <consortium name="The Broad Institute Genomics Platform"/>
            <consortium name="The Broad Institute Genome Sequencing Center for Infectious Disease"/>
            <person name="Wu L."/>
            <person name="Ma J."/>
        </authorList>
    </citation>
    <scope>NUCLEOTIDE SEQUENCE [LARGE SCALE GENOMIC DNA]</scope>
    <source>
        <strain evidence="4">JCM 18324</strain>
    </source>
</reference>
<evidence type="ECO:0000313" key="3">
    <source>
        <dbReference type="EMBL" id="GAA4794725.1"/>
    </source>
</evidence>
<evidence type="ECO:0008006" key="5">
    <source>
        <dbReference type="Google" id="ProtNLM"/>
    </source>
</evidence>
<keyword evidence="4" id="KW-1185">Reference proteome</keyword>
<dbReference type="RefSeq" id="WP_345616125.1">
    <property type="nucleotide sequence ID" value="NZ_BAABJV010000024.1"/>
</dbReference>
<feature type="compositionally biased region" description="Basic and acidic residues" evidence="1">
    <location>
        <begin position="69"/>
        <end position="83"/>
    </location>
</feature>
<protein>
    <recommendedName>
        <fullName evidence="5">Secreted protein</fullName>
    </recommendedName>
</protein>
<feature type="compositionally biased region" description="Low complexity" evidence="1">
    <location>
        <begin position="126"/>
        <end position="143"/>
    </location>
</feature>
<dbReference type="PROSITE" id="PS51257">
    <property type="entry name" value="PROKAR_LIPOPROTEIN"/>
    <property type="match status" value="1"/>
</dbReference>
<name>A0ABP9BF86_9ACTN</name>
<sequence length="176" mass="17732">MPTSRLLWWGALAALACGILLCVLGWYGVSGERAAERQLPYLASSTVPGAALLVVGAVLAVGSVREAREEAAGQDAEGPRDRAGPPVPAAPWEAGAHDPAAAVSEEPPVRVPGGRLAHRPDCPLVAGRPVEPAEPAAGPAGAAEDGGGSGEPPQAGGDGAPVPCPVCEPWTRPWPR</sequence>
<keyword evidence="2" id="KW-1133">Transmembrane helix</keyword>
<feature type="transmembrane region" description="Helical" evidence="2">
    <location>
        <begin position="41"/>
        <end position="62"/>
    </location>
</feature>
<feature type="region of interest" description="Disordered" evidence="1">
    <location>
        <begin position="69"/>
        <end position="176"/>
    </location>
</feature>
<feature type="transmembrane region" description="Helical" evidence="2">
    <location>
        <begin position="6"/>
        <end position="29"/>
    </location>
</feature>